<accession>A0ABW9MYZ3</accession>
<evidence type="ECO:0000256" key="3">
    <source>
        <dbReference type="ARBA" id="ARBA00022741"/>
    </source>
</evidence>
<dbReference type="SMART" id="SM00382">
    <property type="entry name" value="AAA"/>
    <property type="match status" value="1"/>
</dbReference>
<feature type="domain" description="ABC transporter" evidence="5">
    <location>
        <begin position="7"/>
        <end position="244"/>
    </location>
</feature>
<dbReference type="InterPro" id="IPR027417">
    <property type="entry name" value="P-loop_NTPase"/>
</dbReference>
<evidence type="ECO:0000259" key="5">
    <source>
        <dbReference type="PROSITE" id="PS50893"/>
    </source>
</evidence>
<protein>
    <submittedName>
        <fullName evidence="6">ABC transporter ATP-binding protein</fullName>
    </submittedName>
</protein>
<reference evidence="6 7" key="1">
    <citation type="journal article" date="2025" name="Anaerobe">
        <title>Description of Anaerococcus kampingiae sp. nov., Anaerococcus groningensis sp. nov., Anaerococcus martiniensis sp. nov., and Anaerococcus cruorum sp. nov., isolated from human clinical specimens.</title>
        <authorList>
            <person name="Boiten K.E."/>
            <person name="Meijer J."/>
            <person name="van Wezel E.M."/>
            <person name="Veloo A.C.M."/>
        </authorList>
    </citation>
    <scope>NUCLEOTIDE SEQUENCE [LARGE SCALE GENOMIC DNA]</scope>
    <source>
        <strain evidence="6 7">ENR1011</strain>
    </source>
</reference>
<organism evidence="6 7">
    <name type="scientific">Anaerococcus groningensis</name>
    <dbReference type="NCBI Taxonomy" id="3115616"/>
    <lineage>
        <taxon>Bacteria</taxon>
        <taxon>Bacillati</taxon>
        <taxon>Bacillota</taxon>
        <taxon>Tissierellia</taxon>
        <taxon>Tissierellales</taxon>
        <taxon>Peptoniphilaceae</taxon>
        <taxon>Anaerococcus</taxon>
    </lineage>
</organism>
<dbReference type="PROSITE" id="PS50893">
    <property type="entry name" value="ABC_TRANSPORTER_2"/>
    <property type="match status" value="1"/>
</dbReference>
<name>A0ABW9MYZ3_9FIRM</name>
<evidence type="ECO:0000256" key="4">
    <source>
        <dbReference type="ARBA" id="ARBA00022840"/>
    </source>
</evidence>
<dbReference type="InterPro" id="IPR003439">
    <property type="entry name" value="ABC_transporter-like_ATP-bd"/>
</dbReference>
<dbReference type="PANTHER" id="PTHR42798">
    <property type="entry name" value="LIPOPROTEIN-RELEASING SYSTEM ATP-BINDING PROTEIN LOLD"/>
    <property type="match status" value="1"/>
</dbReference>
<dbReference type="GO" id="GO:0005524">
    <property type="term" value="F:ATP binding"/>
    <property type="evidence" value="ECO:0007669"/>
    <property type="project" value="UniProtKB-KW"/>
</dbReference>
<dbReference type="Gene3D" id="3.40.50.300">
    <property type="entry name" value="P-loop containing nucleotide triphosphate hydrolases"/>
    <property type="match status" value="1"/>
</dbReference>
<dbReference type="EMBL" id="JBGMEG010000002">
    <property type="protein sequence ID" value="MFO3717029.1"/>
    <property type="molecule type" value="Genomic_DNA"/>
</dbReference>
<keyword evidence="3" id="KW-0547">Nucleotide-binding</keyword>
<proteinExistence type="inferred from homology"/>
<evidence type="ECO:0000256" key="1">
    <source>
        <dbReference type="ARBA" id="ARBA00005417"/>
    </source>
</evidence>
<keyword evidence="7" id="KW-1185">Reference proteome</keyword>
<dbReference type="InterPro" id="IPR017911">
    <property type="entry name" value="MacB-like_ATP-bd"/>
</dbReference>
<evidence type="ECO:0000313" key="6">
    <source>
        <dbReference type="EMBL" id="MFO3717029.1"/>
    </source>
</evidence>
<keyword evidence="4 6" id="KW-0067">ATP-binding</keyword>
<evidence type="ECO:0000256" key="2">
    <source>
        <dbReference type="ARBA" id="ARBA00022448"/>
    </source>
</evidence>
<comment type="similarity">
    <text evidence="1">Belongs to the ABC transporter superfamily.</text>
</comment>
<dbReference type="RefSeq" id="WP_410023623.1">
    <property type="nucleotide sequence ID" value="NZ_JBGMEG010000002.1"/>
</dbReference>
<keyword evidence="2" id="KW-0813">Transport</keyword>
<dbReference type="SUPFAM" id="SSF52540">
    <property type="entry name" value="P-loop containing nucleoside triphosphate hydrolases"/>
    <property type="match status" value="1"/>
</dbReference>
<sequence length="250" mass="28254">MEFKRIIETKYLNKTFGTGKESLVAVNDISFDLLEGEFLGIMGASGSGKTSLLNLISSNTRPTSGEIIFEGKDLTQFSRKEIEDYRGNLVTYIFQEYRLIANLTSYENILVPFALHNKEEDSKKIKNLAKELGVYESLDKYPGQLSGGQQQKVAAIRALAISPKLLLADEPTSDLDYRSTEKIMEVFDKVNKEFNTSIIIASHDKYVASFCDRIILLKNGKIFNEISKNEIESRAEFEKRISLASKQLVR</sequence>
<dbReference type="CDD" id="cd03255">
    <property type="entry name" value="ABC_MJ0796_LolCDE_FtsE"/>
    <property type="match status" value="1"/>
</dbReference>
<comment type="caution">
    <text evidence="6">The sequence shown here is derived from an EMBL/GenBank/DDBJ whole genome shotgun (WGS) entry which is preliminary data.</text>
</comment>
<evidence type="ECO:0000313" key="7">
    <source>
        <dbReference type="Proteomes" id="UP001637993"/>
    </source>
</evidence>
<gene>
    <name evidence="6" type="ORF">AB9Q04_01540</name>
</gene>
<dbReference type="Pfam" id="PF00005">
    <property type="entry name" value="ABC_tran"/>
    <property type="match status" value="1"/>
</dbReference>
<dbReference type="PANTHER" id="PTHR42798:SF7">
    <property type="entry name" value="ALPHA-D-RIBOSE 1-METHYLPHOSPHONATE 5-TRIPHOSPHATE SYNTHASE SUBUNIT PHNL"/>
    <property type="match status" value="1"/>
</dbReference>
<dbReference type="Proteomes" id="UP001637993">
    <property type="component" value="Unassembled WGS sequence"/>
</dbReference>
<dbReference type="InterPro" id="IPR003593">
    <property type="entry name" value="AAA+_ATPase"/>
</dbReference>